<evidence type="ECO:0000313" key="3">
    <source>
        <dbReference type="EMBL" id="WJW66380.1"/>
    </source>
</evidence>
<name>A0A8T7LUF6_9CHLR</name>
<dbReference type="Pfam" id="PF13508">
    <property type="entry name" value="Acetyltransf_7"/>
    <property type="match status" value="1"/>
</dbReference>
<evidence type="ECO:0000313" key="2">
    <source>
        <dbReference type="EMBL" id="NWJ44487.1"/>
    </source>
</evidence>
<keyword evidence="5" id="KW-1185">Reference proteome</keyword>
<dbReference type="EMBL" id="CP128399">
    <property type="protein sequence ID" value="WJW66380.1"/>
    <property type="molecule type" value="Genomic_DNA"/>
</dbReference>
<dbReference type="Gene3D" id="3.40.630.30">
    <property type="match status" value="1"/>
</dbReference>
<dbReference type="RefSeq" id="WP_341468264.1">
    <property type="nucleotide sequence ID" value="NZ_CP128399.1"/>
</dbReference>
<reference evidence="2 4" key="1">
    <citation type="submission" date="2020-06" db="EMBL/GenBank/DDBJ databases">
        <title>Anoxygenic phototrophic Chloroflexota member uses a Type I reaction center.</title>
        <authorList>
            <person name="Tsuji J.M."/>
            <person name="Shaw N.A."/>
            <person name="Nagashima S."/>
            <person name="Venkiteswaran J."/>
            <person name="Schiff S.L."/>
            <person name="Hanada S."/>
            <person name="Tank M."/>
            <person name="Neufeld J.D."/>
        </authorList>
    </citation>
    <scope>NUCLEOTIDE SEQUENCE [LARGE SCALE GENOMIC DNA]</scope>
    <source>
        <strain evidence="2">L227-S17</strain>
    </source>
</reference>
<dbReference type="CDD" id="cd04301">
    <property type="entry name" value="NAT_SF"/>
    <property type="match status" value="1"/>
</dbReference>
<sequence>MFQEYHNGEYIISTDPAKQDAVAIQAYLSRSYWAEGIPLEIVEKSLLNSLCFGLFHNKLQVGLARVITDRATYAYLGDVYVLEEHRGKGLSKWLLECVVSHPDLQGLRRFSLATRDAHSLYQRYGFTPLKVPDRMMEITRPDIYKQNSNI</sequence>
<evidence type="ECO:0000259" key="1">
    <source>
        <dbReference type="PROSITE" id="PS51186"/>
    </source>
</evidence>
<evidence type="ECO:0000313" key="4">
    <source>
        <dbReference type="Proteomes" id="UP000521676"/>
    </source>
</evidence>
<accession>A0A8T7LUF6</accession>
<protein>
    <submittedName>
        <fullName evidence="2">GNAT family N-acetyltransferase</fullName>
    </submittedName>
</protein>
<dbReference type="PANTHER" id="PTHR43233:SF1">
    <property type="entry name" value="FAMILY N-ACETYLTRANSFERASE, PUTATIVE (AFU_ORTHOLOGUE AFUA_6G03350)-RELATED"/>
    <property type="match status" value="1"/>
</dbReference>
<organism evidence="2 4">
    <name type="scientific">Candidatus Chlorohelix allophototropha</name>
    <dbReference type="NCBI Taxonomy" id="3003348"/>
    <lineage>
        <taxon>Bacteria</taxon>
        <taxon>Bacillati</taxon>
        <taxon>Chloroflexota</taxon>
        <taxon>Chloroflexia</taxon>
        <taxon>Candidatus Chloroheliales</taxon>
        <taxon>Candidatus Chloroheliaceae</taxon>
        <taxon>Candidatus Chlorohelix</taxon>
    </lineage>
</organism>
<proteinExistence type="predicted"/>
<dbReference type="PROSITE" id="PS51186">
    <property type="entry name" value="GNAT"/>
    <property type="match status" value="1"/>
</dbReference>
<gene>
    <name evidence="2" type="ORF">HXX08_01275</name>
    <name evidence="3" type="ORF">OZ401_002176</name>
</gene>
<feature type="domain" description="N-acetyltransferase" evidence="1">
    <location>
        <begin position="12"/>
        <end position="141"/>
    </location>
</feature>
<reference evidence="3" key="2">
    <citation type="journal article" date="2024" name="Nature">
        <title>Anoxygenic phototroph of the Chloroflexota uses a type I reaction centre.</title>
        <authorList>
            <person name="Tsuji J.M."/>
            <person name="Shaw N.A."/>
            <person name="Nagashima S."/>
            <person name="Venkiteswaran J.J."/>
            <person name="Schiff S.L."/>
            <person name="Watanabe T."/>
            <person name="Fukui M."/>
            <person name="Hanada S."/>
            <person name="Tank M."/>
            <person name="Neufeld J.D."/>
        </authorList>
    </citation>
    <scope>NUCLEOTIDE SEQUENCE</scope>
    <source>
        <strain evidence="3">L227-S17</strain>
    </source>
</reference>
<dbReference type="GO" id="GO:0016747">
    <property type="term" value="F:acyltransferase activity, transferring groups other than amino-acyl groups"/>
    <property type="evidence" value="ECO:0007669"/>
    <property type="project" value="InterPro"/>
</dbReference>
<dbReference type="EMBL" id="JACATZ010000001">
    <property type="protein sequence ID" value="NWJ44487.1"/>
    <property type="molecule type" value="Genomic_DNA"/>
</dbReference>
<dbReference type="PANTHER" id="PTHR43233">
    <property type="entry name" value="FAMILY N-ACETYLTRANSFERASE, PUTATIVE (AFU_ORTHOLOGUE AFUA_6G03350)-RELATED"/>
    <property type="match status" value="1"/>
</dbReference>
<dbReference type="Proteomes" id="UP000521676">
    <property type="component" value="Unassembled WGS sequence"/>
</dbReference>
<dbReference type="InterPro" id="IPR000182">
    <property type="entry name" value="GNAT_dom"/>
</dbReference>
<dbReference type="Proteomes" id="UP001431572">
    <property type="component" value="Chromosome 1"/>
</dbReference>
<dbReference type="SUPFAM" id="SSF55729">
    <property type="entry name" value="Acyl-CoA N-acyltransferases (Nat)"/>
    <property type="match status" value="1"/>
</dbReference>
<dbReference type="AlphaFoldDB" id="A0A8T7LUF6"/>
<dbReference type="InterPro" id="IPR016181">
    <property type="entry name" value="Acyl_CoA_acyltransferase"/>
</dbReference>
<dbReference type="InterPro" id="IPR053144">
    <property type="entry name" value="Acetyltransferase_Butenolide"/>
</dbReference>
<evidence type="ECO:0000313" key="5">
    <source>
        <dbReference type="Proteomes" id="UP001431572"/>
    </source>
</evidence>